<sequence>MLSNILCIYCEVGILLTGLQATKGKLNTQLLDLLQNYVDNTADVQTAAAIAVVTRDPQVLRNERTRRWIECYRGLLNQWRLWTERALFDCAMAPLAGRNVAPQIRVHCNFCRKAISANNDQRGRPSFRPMPPAQRVNKLSQ</sequence>
<protein>
    <submittedName>
        <fullName evidence="2">WD repeat-containing protein mio-like</fullName>
    </submittedName>
</protein>
<gene>
    <name evidence="2" type="ORF">BIW11_06489</name>
</gene>
<proteinExistence type="predicted"/>
<organism evidence="2 3">
    <name type="scientific">Tropilaelaps mercedesae</name>
    <dbReference type="NCBI Taxonomy" id="418985"/>
    <lineage>
        <taxon>Eukaryota</taxon>
        <taxon>Metazoa</taxon>
        <taxon>Ecdysozoa</taxon>
        <taxon>Arthropoda</taxon>
        <taxon>Chelicerata</taxon>
        <taxon>Arachnida</taxon>
        <taxon>Acari</taxon>
        <taxon>Parasitiformes</taxon>
        <taxon>Mesostigmata</taxon>
        <taxon>Gamasina</taxon>
        <taxon>Dermanyssoidea</taxon>
        <taxon>Laelapidae</taxon>
        <taxon>Tropilaelaps</taxon>
    </lineage>
</organism>
<dbReference type="STRING" id="418985.A0A1V9XY17"/>
<keyword evidence="3" id="KW-1185">Reference proteome</keyword>
<dbReference type="GO" id="GO:0005737">
    <property type="term" value="C:cytoplasm"/>
    <property type="evidence" value="ECO:0007669"/>
    <property type="project" value="TreeGrafter"/>
</dbReference>
<dbReference type="AlphaFoldDB" id="A0A1V9XY17"/>
<accession>A0A1V9XY17</accession>
<dbReference type="PANTHER" id="PTHR16453">
    <property type="entry name" value="WD40 DOMAIN-CONTAINING PROTEIN MIO FAMILY MEMBER"/>
    <property type="match status" value="1"/>
</dbReference>
<dbReference type="InterPro" id="IPR037593">
    <property type="entry name" value="MIOS/Sea4"/>
</dbReference>
<evidence type="ECO:0000256" key="1">
    <source>
        <dbReference type="SAM" id="MobiDB-lite"/>
    </source>
</evidence>
<dbReference type="OrthoDB" id="341486at2759"/>
<dbReference type="InParanoid" id="A0A1V9XY17"/>
<evidence type="ECO:0000313" key="2">
    <source>
        <dbReference type="EMBL" id="OQR78313.1"/>
    </source>
</evidence>
<reference evidence="2 3" key="1">
    <citation type="journal article" date="2017" name="Gigascience">
        <title>Draft genome of the honey bee ectoparasitic mite, Tropilaelaps mercedesae, is shaped by the parasitic life history.</title>
        <authorList>
            <person name="Dong X."/>
            <person name="Armstrong S.D."/>
            <person name="Xia D."/>
            <person name="Makepeace B.L."/>
            <person name="Darby A.C."/>
            <person name="Kadowaki T."/>
        </authorList>
    </citation>
    <scope>NUCLEOTIDE SEQUENCE [LARGE SCALE GENOMIC DNA]</scope>
    <source>
        <strain evidence="2">Wuxi-XJTLU</strain>
    </source>
</reference>
<dbReference type="Proteomes" id="UP000192247">
    <property type="component" value="Unassembled WGS sequence"/>
</dbReference>
<evidence type="ECO:0000313" key="3">
    <source>
        <dbReference type="Proteomes" id="UP000192247"/>
    </source>
</evidence>
<comment type="caution">
    <text evidence="2">The sequence shown here is derived from an EMBL/GenBank/DDBJ whole genome shotgun (WGS) entry which is preliminary data.</text>
</comment>
<feature type="region of interest" description="Disordered" evidence="1">
    <location>
        <begin position="121"/>
        <end position="141"/>
    </location>
</feature>
<dbReference type="PANTHER" id="PTHR16453:SF9">
    <property type="entry name" value="GATOR COMPLEX PROTEIN MIOS"/>
    <property type="match status" value="1"/>
</dbReference>
<dbReference type="EMBL" id="MNPL01002391">
    <property type="protein sequence ID" value="OQR78313.1"/>
    <property type="molecule type" value="Genomic_DNA"/>
</dbReference>
<name>A0A1V9XY17_9ACAR</name>